<dbReference type="OrthoDB" id="8481162at2"/>
<protein>
    <submittedName>
        <fullName evidence="2">DUF1579 domain-containing protein</fullName>
    </submittedName>
</protein>
<feature type="signal peptide" evidence="1">
    <location>
        <begin position="1"/>
        <end position="41"/>
    </location>
</feature>
<accession>A0A5B9E985</accession>
<keyword evidence="3" id="KW-1185">Reference proteome</keyword>
<evidence type="ECO:0000313" key="2">
    <source>
        <dbReference type="EMBL" id="QEE28194.1"/>
    </source>
</evidence>
<organism evidence="2 3">
    <name type="scientific">Terriglobus albidus</name>
    <dbReference type="NCBI Taxonomy" id="1592106"/>
    <lineage>
        <taxon>Bacteria</taxon>
        <taxon>Pseudomonadati</taxon>
        <taxon>Acidobacteriota</taxon>
        <taxon>Terriglobia</taxon>
        <taxon>Terriglobales</taxon>
        <taxon>Acidobacteriaceae</taxon>
        <taxon>Terriglobus</taxon>
    </lineage>
</organism>
<gene>
    <name evidence="2" type="ORF">FTW19_09415</name>
</gene>
<dbReference type="Proteomes" id="UP000321820">
    <property type="component" value="Chromosome"/>
</dbReference>
<dbReference type="InterPro" id="IPR011473">
    <property type="entry name" value="DUF1579"/>
</dbReference>
<proteinExistence type="predicted"/>
<reference evidence="2 3" key="1">
    <citation type="submission" date="2019-08" db="EMBL/GenBank/DDBJ databases">
        <title>Complete genome sequence of Terriglobus albidus strain ORNL.</title>
        <authorList>
            <person name="Podar M."/>
        </authorList>
    </citation>
    <scope>NUCLEOTIDE SEQUENCE [LARGE SCALE GENOMIC DNA]</scope>
    <source>
        <strain evidence="2 3">ORNL</strain>
    </source>
</reference>
<feature type="chain" id="PRO_5023119723" evidence="1">
    <location>
        <begin position="42"/>
        <end position="205"/>
    </location>
</feature>
<sequence length="205" mass="22282">MTFHVTYTRSGADSKEAIMKKMTILLAVCTMFLATSLQAQAPQGPPKPGPEVKKLDYNIGTWKVEGEAKPFGPMPGGKFTSTETCEWYSGGFFVMCHSEGAGPMGPEKGVSFMGYDPNEKVYTYHEFTSTGDAIDSKGTVNGDTWNWTAESKMGDAKISVRVTIKQVSQTEYTFKLEMSQNGGEFSVVEEATGHKVTAADPAKKS</sequence>
<keyword evidence="1" id="KW-0732">Signal</keyword>
<dbReference type="Pfam" id="PF07617">
    <property type="entry name" value="DUF1579"/>
    <property type="match status" value="1"/>
</dbReference>
<name>A0A5B9E985_9BACT</name>
<dbReference type="EMBL" id="CP042806">
    <property type="protein sequence ID" value="QEE28194.1"/>
    <property type="molecule type" value="Genomic_DNA"/>
</dbReference>
<evidence type="ECO:0000256" key="1">
    <source>
        <dbReference type="SAM" id="SignalP"/>
    </source>
</evidence>
<dbReference type="AlphaFoldDB" id="A0A5B9E985"/>
<evidence type="ECO:0000313" key="3">
    <source>
        <dbReference type="Proteomes" id="UP000321820"/>
    </source>
</evidence>
<dbReference type="KEGG" id="talb:FTW19_09415"/>